<dbReference type="AlphaFoldDB" id="A0A7J8XKQ9"/>
<proteinExistence type="predicted"/>
<reference evidence="1 2" key="1">
    <citation type="journal article" date="2019" name="Genome Biol. Evol.">
        <title>Insights into the evolution of the New World diploid cottons (Gossypium, subgenus Houzingenia) based on genome sequencing.</title>
        <authorList>
            <person name="Grover C.E."/>
            <person name="Arick M.A. 2nd"/>
            <person name="Thrash A."/>
            <person name="Conover J.L."/>
            <person name="Sanders W.S."/>
            <person name="Peterson D.G."/>
            <person name="Frelichowski J.E."/>
            <person name="Scheffler J.A."/>
            <person name="Scheffler B.E."/>
            <person name="Wendel J.F."/>
        </authorList>
    </citation>
    <scope>NUCLEOTIDE SEQUENCE [LARGE SCALE GENOMIC DNA]</scope>
    <source>
        <strain evidence="1">185</strain>
        <tissue evidence="1">Leaf</tissue>
    </source>
</reference>
<evidence type="ECO:0000313" key="1">
    <source>
        <dbReference type="EMBL" id="MBA0687339.1"/>
    </source>
</evidence>
<evidence type="ECO:0000313" key="2">
    <source>
        <dbReference type="Proteomes" id="UP000593577"/>
    </source>
</evidence>
<gene>
    <name evidence="1" type="ORF">Goari_014886</name>
</gene>
<dbReference type="EMBL" id="JABFAA010000007">
    <property type="protein sequence ID" value="MBA0687339.1"/>
    <property type="molecule type" value="Genomic_DNA"/>
</dbReference>
<comment type="caution">
    <text evidence="1">The sequence shown here is derived from an EMBL/GenBank/DDBJ whole genome shotgun (WGS) entry which is preliminary data.</text>
</comment>
<organism evidence="1 2">
    <name type="scientific">Gossypium aridum</name>
    <name type="common">American cotton</name>
    <name type="synonym">Erioxylum aridum</name>
    <dbReference type="NCBI Taxonomy" id="34290"/>
    <lineage>
        <taxon>Eukaryota</taxon>
        <taxon>Viridiplantae</taxon>
        <taxon>Streptophyta</taxon>
        <taxon>Embryophyta</taxon>
        <taxon>Tracheophyta</taxon>
        <taxon>Spermatophyta</taxon>
        <taxon>Magnoliopsida</taxon>
        <taxon>eudicotyledons</taxon>
        <taxon>Gunneridae</taxon>
        <taxon>Pentapetalae</taxon>
        <taxon>rosids</taxon>
        <taxon>malvids</taxon>
        <taxon>Malvales</taxon>
        <taxon>Malvaceae</taxon>
        <taxon>Malvoideae</taxon>
        <taxon>Gossypium</taxon>
    </lineage>
</organism>
<dbReference type="Proteomes" id="UP000593577">
    <property type="component" value="Unassembled WGS sequence"/>
</dbReference>
<keyword evidence="2" id="KW-1185">Reference proteome</keyword>
<protein>
    <submittedName>
        <fullName evidence="1">Uncharacterized protein</fullName>
    </submittedName>
</protein>
<feature type="non-terminal residue" evidence="1">
    <location>
        <position position="28"/>
    </location>
</feature>
<sequence>MCNYSWGYRWMSPYSSGPLNLLIGEPYV</sequence>
<accession>A0A7J8XKQ9</accession>
<name>A0A7J8XKQ9_GOSAI</name>